<name>A0ABY7DV95_MYAAR</name>
<comment type="subcellular location">
    <subcellularLocation>
        <location evidence="1">Nucleus</location>
    </subcellularLocation>
</comment>
<sequence>MSGHNRKKQRTRAEDIWVWAEKLSRVGKDVQGSKNRRPLKREGLDGTKDSRPGIGYLKAIDVIWKEVSDFCPLSTALCPALQPALTARKTSLKLELHFSEYSPPGAKINENFHPARRNGIYAKLIDFPSRMPTVIALDVSLSMSRPVVFSYLWEQLVPFTRDVDSIKAALSSVGDYSKTCFEPVLASLGSLVVDEFGGSTPTQVILVTDGSTGVGAGSLQQLVEAWEQPEDHTDTVRCPLPFPFKSTLSVVCIANPADPQVKKSVNLYERLINLNQKGGEVFLPEGVLDLPSMAELFTRVAEKYYTPYKGLLTCGHLKCNITLHPAPEPCEKVNDLGSMEVEMSEKMEVCGFMDLADIASPPTISRHLVLPLPATKPPSTETETKPEEEEDGDGKTPSFTVLLHGSLKVEGMVALTKVGPDWFGILYSWADSKKKSSLMLSLFQPGVDAVSWMGNLNYLSPIADFSEPPYGDDDNQSPFPVRPKEKRSYAQSCVVWIKSVGLQADLQKVIRHARKLPDKQQQFYKELNRVRKAALAFGFVELLEAMAAMLERECTMLPGTSHPDAALQLTHAASKLHMEMAKDASQIIMPLRTNFAQEDG</sequence>
<evidence type="ECO:0000256" key="1">
    <source>
        <dbReference type="ARBA" id="ARBA00004123"/>
    </source>
</evidence>
<dbReference type="PANTHER" id="PTHR13532">
    <property type="match status" value="1"/>
</dbReference>
<dbReference type="InterPro" id="IPR039841">
    <property type="entry name" value="INTS14"/>
</dbReference>
<organism evidence="6 7">
    <name type="scientific">Mya arenaria</name>
    <name type="common">Soft-shell clam</name>
    <dbReference type="NCBI Taxonomy" id="6604"/>
    <lineage>
        <taxon>Eukaryota</taxon>
        <taxon>Metazoa</taxon>
        <taxon>Spiralia</taxon>
        <taxon>Lophotrochozoa</taxon>
        <taxon>Mollusca</taxon>
        <taxon>Bivalvia</taxon>
        <taxon>Autobranchia</taxon>
        <taxon>Heteroconchia</taxon>
        <taxon>Euheterodonta</taxon>
        <taxon>Imparidentia</taxon>
        <taxon>Neoheterodontei</taxon>
        <taxon>Myida</taxon>
        <taxon>Myoidea</taxon>
        <taxon>Myidae</taxon>
        <taxon>Mya</taxon>
    </lineage>
</organism>
<keyword evidence="2" id="KW-0539">Nucleus</keyword>
<dbReference type="EMBL" id="CP111014">
    <property type="protein sequence ID" value="WAR00999.1"/>
    <property type="molecule type" value="Genomic_DNA"/>
</dbReference>
<evidence type="ECO:0000313" key="7">
    <source>
        <dbReference type="Proteomes" id="UP001164746"/>
    </source>
</evidence>
<evidence type="ECO:0000259" key="4">
    <source>
        <dbReference type="Pfam" id="PF19435"/>
    </source>
</evidence>
<feature type="domain" description="Integrator complex subunit 14 beta-barrel" evidence="4">
    <location>
        <begin position="305"/>
        <end position="446"/>
    </location>
</feature>
<dbReference type="SUPFAM" id="SSF53300">
    <property type="entry name" value="vWA-like"/>
    <property type="match status" value="1"/>
</dbReference>
<accession>A0ABY7DV95</accession>
<dbReference type="Pfam" id="PF20504">
    <property type="entry name" value="IntS14_C"/>
    <property type="match status" value="1"/>
</dbReference>
<keyword evidence="7" id="KW-1185">Reference proteome</keyword>
<dbReference type="InterPro" id="IPR045814">
    <property type="entry name" value="IntS14_b-barrel"/>
</dbReference>
<gene>
    <name evidence="6" type="ORF">MAR_025371</name>
</gene>
<evidence type="ECO:0000256" key="2">
    <source>
        <dbReference type="ARBA" id="ARBA00023242"/>
    </source>
</evidence>
<dbReference type="InterPro" id="IPR036465">
    <property type="entry name" value="vWFA_dom_sf"/>
</dbReference>
<protein>
    <submittedName>
        <fullName evidence="6">INT14-like protein</fullName>
    </submittedName>
</protein>
<feature type="region of interest" description="Disordered" evidence="3">
    <location>
        <begin position="369"/>
        <end position="397"/>
    </location>
</feature>
<dbReference type="Proteomes" id="UP001164746">
    <property type="component" value="Chromosome 3"/>
</dbReference>
<dbReference type="Pfam" id="PF19435">
    <property type="entry name" value="IntS14_b-barrel"/>
    <property type="match status" value="1"/>
</dbReference>
<proteinExistence type="predicted"/>
<evidence type="ECO:0000313" key="6">
    <source>
        <dbReference type="EMBL" id="WAR00999.1"/>
    </source>
</evidence>
<evidence type="ECO:0000256" key="3">
    <source>
        <dbReference type="SAM" id="MobiDB-lite"/>
    </source>
</evidence>
<dbReference type="InterPro" id="IPR046471">
    <property type="entry name" value="IntS14_C"/>
</dbReference>
<dbReference type="PANTHER" id="PTHR13532:SF3">
    <property type="entry name" value="INTEGRATOR COMPLEX SUBUNIT 14"/>
    <property type="match status" value="1"/>
</dbReference>
<evidence type="ECO:0000259" key="5">
    <source>
        <dbReference type="Pfam" id="PF20504"/>
    </source>
</evidence>
<feature type="domain" description="Integrator complex subunit 14 C-terminal" evidence="5">
    <location>
        <begin position="494"/>
        <end position="596"/>
    </location>
</feature>
<reference evidence="6" key="1">
    <citation type="submission" date="2022-11" db="EMBL/GenBank/DDBJ databases">
        <title>Centuries of genome instability and evolution in soft-shell clam transmissible cancer (bioRxiv).</title>
        <authorList>
            <person name="Hart S.F.M."/>
            <person name="Yonemitsu M.A."/>
            <person name="Giersch R.M."/>
            <person name="Beal B.F."/>
            <person name="Arriagada G."/>
            <person name="Davis B.W."/>
            <person name="Ostrander E.A."/>
            <person name="Goff S.P."/>
            <person name="Metzger M.J."/>
        </authorList>
    </citation>
    <scope>NUCLEOTIDE SEQUENCE</scope>
    <source>
        <strain evidence="6">MELC-2E11</strain>
        <tissue evidence="6">Siphon/mantle</tissue>
    </source>
</reference>